<feature type="region of interest" description="Disordered" evidence="1">
    <location>
        <begin position="425"/>
        <end position="450"/>
    </location>
</feature>
<dbReference type="SMART" id="SM01244">
    <property type="entry name" value="IRS"/>
    <property type="match status" value="1"/>
</dbReference>
<dbReference type="PANTHER" id="PTHR21258:SF55">
    <property type="entry name" value="FI23523P1"/>
    <property type="match status" value="1"/>
</dbReference>
<feature type="domain" description="IRS-type PTB" evidence="2">
    <location>
        <begin position="40"/>
        <end position="154"/>
    </location>
</feature>
<accession>A0A812AQB8</accession>
<evidence type="ECO:0000313" key="4">
    <source>
        <dbReference type="Proteomes" id="UP000597762"/>
    </source>
</evidence>
<dbReference type="Proteomes" id="UP000597762">
    <property type="component" value="Unassembled WGS sequence"/>
</dbReference>
<dbReference type="InterPro" id="IPR050996">
    <property type="entry name" value="Docking_Protein_DOK"/>
</dbReference>
<dbReference type="SUPFAM" id="SSF50729">
    <property type="entry name" value="PH domain-like"/>
    <property type="match status" value="1"/>
</dbReference>
<dbReference type="AlphaFoldDB" id="A0A812AQB8"/>
<sequence>MKSKCSKGFYFLCGIYIYQFEKVMHCDDYTRVVPPLLHLESQSKQHLVTLFSIKEICNVVSFDTNQLKNGVHLFSERCQPKPEGFPRVQCKEPIRWPVRCLRRYGCDAELFSFESGRRCLTGPAIFAFKCQHAEELFNLVQECIQRAGQEERANQSHLGSTNRLHSRPSSIIENPDHNGMMISNRPIHNGLIRNNNGLRLYVNASNAPDNSNHDYINAMPMTNVGATDSTTPLLEVDDNEVPLQDCAVNYAVLDLPKSTENLCDDAIDGPRTDFEPNTDGNGNYADTEVFTEADQSNNPNYINVSNDCNAESDPEILTRTQINVADHNYANISMNSSPALAMSGASAAASPCASASTNHHHTQQQQLPLLPPQHSQSQQQLQVQARTVPQSFHTLPPPPPPPHQVNNEVRKVTYIQLDLNRSSDNLSSGGCVSPTSPLSFSSFPESPGKRTESYAEIDFNKTAALSNSAMITNDNDLGLRKTRHNSTISDFGN</sequence>
<dbReference type="Gene3D" id="2.30.29.30">
    <property type="entry name" value="Pleckstrin-homology domain (PH domain)/Phosphotyrosine-binding domain (PTB)"/>
    <property type="match status" value="1"/>
</dbReference>
<dbReference type="PANTHER" id="PTHR21258">
    <property type="entry name" value="DOCKING PROTEIN RELATED"/>
    <property type="match status" value="1"/>
</dbReference>
<feature type="compositionally biased region" description="Polar residues" evidence="1">
    <location>
        <begin position="155"/>
        <end position="172"/>
    </location>
</feature>
<reference evidence="3" key="1">
    <citation type="submission" date="2021-01" db="EMBL/GenBank/DDBJ databases">
        <authorList>
            <person name="Li R."/>
            <person name="Bekaert M."/>
        </authorList>
    </citation>
    <scope>NUCLEOTIDE SEQUENCE</scope>
    <source>
        <strain evidence="3">Farmed</strain>
    </source>
</reference>
<evidence type="ECO:0000313" key="3">
    <source>
        <dbReference type="EMBL" id="CAE1148094.1"/>
    </source>
</evidence>
<dbReference type="SMART" id="SM00310">
    <property type="entry name" value="PTBI"/>
    <property type="match status" value="1"/>
</dbReference>
<evidence type="ECO:0000259" key="2">
    <source>
        <dbReference type="PROSITE" id="PS51064"/>
    </source>
</evidence>
<organism evidence="3 4">
    <name type="scientific">Acanthosepion pharaonis</name>
    <name type="common">Pharaoh cuttlefish</name>
    <name type="synonym">Sepia pharaonis</name>
    <dbReference type="NCBI Taxonomy" id="158019"/>
    <lineage>
        <taxon>Eukaryota</taxon>
        <taxon>Metazoa</taxon>
        <taxon>Spiralia</taxon>
        <taxon>Lophotrochozoa</taxon>
        <taxon>Mollusca</taxon>
        <taxon>Cephalopoda</taxon>
        <taxon>Coleoidea</taxon>
        <taxon>Decapodiformes</taxon>
        <taxon>Sepiida</taxon>
        <taxon>Sepiina</taxon>
        <taxon>Sepiidae</taxon>
        <taxon>Acanthosepion</taxon>
    </lineage>
</organism>
<feature type="region of interest" description="Disordered" evidence="1">
    <location>
        <begin position="351"/>
        <end position="378"/>
    </location>
</feature>
<gene>
    <name evidence="3" type="ORF">SPHA_2317</name>
</gene>
<comment type="caution">
    <text evidence="3">The sequence shown here is derived from an EMBL/GenBank/DDBJ whole genome shotgun (WGS) entry which is preliminary data.</text>
</comment>
<dbReference type="GO" id="GO:0005737">
    <property type="term" value="C:cytoplasm"/>
    <property type="evidence" value="ECO:0007669"/>
    <property type="project" value="TreeGrafter"/>
</dbReference>
<dbReference type="Pfam" id="PF02174">
    <property type="entry name" value="IRS"/>
    <property type="match status" value="1"/>
</dbReference>
<keyword evidence="4" id="KW-1185">Reference proteome</keyword>
<dbReference type="InterPro" id="IPR011993">
    <property type="entry name" value="PH-like_dom_sf"/>
</dbReference>
<feature type="compositionally biased region" description="Low complexity" evidence="1">
    <location>
        <begin position="425"/>
        <end position="446"/>
    </location>
</feature>
<feature type="region of interest" description="Disordered" evidence="1">
    <location>
        <begin position="154"/>
        <end position="179"/>
    </location>
</feature>
<dbReference type="PROSITE" id="PS51064">
    <property type="entry name" value="IRS_PTB"/>
    <property type="match status" value="1"/>
</dbReference>
<name>A0A812AQB8_ACAPH</name>
<dbReference type="GO" id="GO:0008543">
    <property type="term" value="P:fibroblast growth factor receptor signaling pathway"/>
    <property type="evidence" value="ECO:0007669"/>
    <property type="project" value="TreeGrafter"/>
</dbReference>
<evidence type="ECO:0000256" key="1">
    <source>
        <dbReference type="SAM" id="MobiDB-lite"/>
    </source>
</evidence>
<dbReference type="OrthoDB" id="6279276at2759"/>
<proteinExistence type="predicted"/>
<dbReference type="GO" id="GO:0005104">
    <property type="term" value="F:fibroblast growth factor receptor binding"/>
    <property type="evidence" value="ECO:0007669"/>
    <property type="project" value="TreeGrafter"/>
</dbReference>
<feature type="compositionally biased region" description="Low complexity" evidence="1">
    <location>
        <begin position="363"/>
        <end position="378"/>
    </location>
</feature>
<dbReference type="GO" id="GO:0005068">
    <property type="term" value="F:transmembrane receptor protein tyrosine kinase adaptor activity"/>
    <property type="evidence" value="ECO:0007669"/>
    <property type="project" value="TreeGrafter"/>
</dbReference>
<dbReference type="EMBL" id="CAHIKZ030000064">
    <property type="protein sequence ID" value="CAE1148094.1"/>
    <property type="molecule type" value="Genomic_DNA"/>
</dbReference>
<protein>
    <submittedName>
        <fullName evidence="3">FRS2</fullName>
    </submittedName>
</protein>
<dbReference type="InterPro" id="IPR002404">
    <property type="entry name" value="IRS_PTB"/>
</dbReference>